<feature type="transmembrane region" description="Helical" evidence="8">
    <location>
        <begin position="40"/>
        <end position="60"/>
    </location>
</feature>
<dbReference type="PANTHER" id="PTHR24243:SF233">
    <property type="entry name" value="THYROTROPIN-RELEASING HORMONE RECEPTOR"/>
    <property type="match status" value="1"/>
</dbReference>
<dbReference type="InterPro" id="IPR043136">
    <property type="entry name" value="B30.2/SPRY_sf"/>
</dbReference>
<dbReference type="InterPro" id="IPR001870">
    <property type="entry name" value="B30.2/SPRY"/>
</dbReference>
<dbReference type="InterPro" id="IPR017452">
    <property type="entry name" value="GPCR_Rhodpsn_7TM"/>
</dbReference>
<feature type="domain" description="B30.2/SPRY" evidence="9">
    <location>
        <begin position="309"/>
        <end position="512"/>
    </location>
</feature>
<dbReference type="SUPFAM" id="SSF49899">
    <property type="entry name" value="Concanavalin A-like lectins/glucanases"/>
    <property type="match status" value="1"/>
</dbReference>
<sequence length="519" mass="58496">MNVTVGIEILYVPFAISIFGLLGNAVAFLTIILSDLRKNYVNIYLLVLLCSDSVLLLDIFVQPLFRLDVLTFWTCAITEYLFNASAFVSSFAIISLTGERFFSIIFPLRHLKYSNSGRWKLIICWLVPTLFLNANVLFFALKNTENDPYTILVQSSFGDNVKCVYDYKNSSAYFLFYWPRLIFTFVLPVTIILIANLAIAFKVRSLNIIQGYSSSSSSSSSADIKCNNVVLFVIPIVFVAFNLPFNVRSVLKFVLASVTNDPLYQKYYAFYSISFFLYCFNFSTNFIIYALASSLFRKALVKVWMEPIKKRITNRPNKVQVLSNFQCKNCWDPASCHSDLEITDDKCLTVHYKENEYGRRSVFAKHSIFSESDSSDISYFEVLIVAMKHIAFIGLADKKQQISFDERIHCGTGIYQYTSGGYLWISGLARKGSAKYSFGAGDIVGCGVNLAAGQIFFTKNGHLLDASQLLFPHPPPASSSSSSSVFDLPLVPFVSLFSFDDKIEANFGPNFEFDLSVLC</sequence>
<dbReference type="EMBL" id="JBICCN010000080">
    <property type="protein sequence ID" value="KAL3095518.1"/>
    <property type="molecule type" value="Genomic_DNA"/>
</dbReference>
<evidence type="ECO:0000259" key="9">
    <source>
        <dbReference type="PROSITE" id="PS50188"/>
    </source>
</evidence>
<evidence type="ECO:0000256" key="8">
    <source>
        <dbReference type="SAM" id="Phobius"/>
    </source>
</evidence>
<proteinExistence type="predicted"/>
<evidence type="ECO:0000256" key="3">
    <source>
        <dbReference type="ARBA" id="ARBA00022989"/>
    </source>
</evidence>
<dbReference type="InterPro" id="IPR000276">
    <property type="entry name" value="GPCR_Rhodpsn"/>
</dbReference>
<evidence type="ECO:0008006" key="13">
    <source>
        <dbReference type="Google" id="ProtNLM"/>
    </source>
</evidence>
<keyword evidence="3 8" id="KW-1133">Transmembrane helix</keyword>
<evidence type="ECO:0000256" key="4">
    <source>
        <dbReference type="ARBA" id="ARBA00023040"/>
    </source>
</evidence>
<keyword evidence="5 8" id="KW-0472">Membrane</keyword>
<dbReference type="InterPro" id="IPR003877">
    <property type="entry name" value="SPRY_dom"/>
</dbReference>
<keyword evidence="7" id="KW-0807">Transducer</keyword>
<name>A0ABD2JY64_HETSC</name>
<evidence type="ECO:0000256" key="1">
    <source>
        <dbReference type="ARBA" id="ARBA00004141"/>
    </source>
</evidence>
<evidence type="ECO:0000256" key="5">
    <source>
        <dbReference type="ARBA" id="ARBA00023136"/>
    </source>
</evidence>
<keyword evidence="2 8" id="KW-0812">Transmembrane</keyword>
<protein>
    <recommendedName>
        <fullName evidence="13">B30.2/SPRY domain-containing protein</fullName>
    </recommendedName>
</protein>
<dbReference type="SMART" id="SM00449">
    <property type="entry name" value="SPRY"/>
    <property type="match status" value="1"/>
</dbReference>
<feature type="transmembrane region" description="Helical" evidence="8">
    <location>
        <begin position="177"/>
        <end position="201"/>
    </location>
</feature>
<dbReference type="Pfam" id="PF00001">
    <property type="entry name" value="7tm_1"/>
    <property type="match status" value="1"/>
</dbReference>
<feature type="transmembrane region" description="Helical" evidence="8">
    <location>
        <begin position="80"/>
        <end position="98"/>
    </location>
</feature>
<dbReference type="PROSITE" id="PS50262">
    <property type="entry name" value="G_PROTEIN_RECEP_F1_2"/>
    <property type="match status" value="1"/>
</dbReference>
<dbReference type="PANTHER" id="PTHR24243">
    <property type="entry name" value="G-PROTEIN COUPLED RECEPTOR"/>
    <property type="match status" value="1"/>
</dbReference>
<dbReference type="GO" id="GO:0016020">
    <property type="term" value="C:membrane"/>
    <property type="evidence" value="ECO:0007669"/>
    <property type="project" value="UniProtKB-SubCell"/>
</dbReference>
<evidence type="ECO:0000313" key="12">
    <source>
        <dbReference type="Proteomes" id="UP001620645"/>
    </source>
</evidence>
<dbReference type="InterPro" id="IPR044736">
    <property type="entry name" value="Gid1/RanBPM/SPLA_SPRY"/>
</dbReference>
<organism evidence="11 12">
    <name type="scientific">Heterodera schachtii</name>
    <name type="common">Sugarbeet cyst nematode worm</name>
    <name type="synonym">Tylenchus schachtii</name>
    <dbReference type="NCBI Taxonomy" id="97005"/>
    <lineage>
        <taxon>Eukaryota</taxon>
        <taxon>Metazoa</taxon>
        <taxon>Ecdysozoa</taxon>
        <taxon>Nematoda</taxon>
        <taxon>Chromadorea</taxon>
        <taxon>Rhabditida</taxon>
        <taxon>Tylenchina</taxon>
        <taxon>Tylenchomorpha</taxon>
        <taxon>Tylenchoidea</taxon>
        <taxon>Heteroderidae</taxon>
        <taxon>Heteroderinae</taxon>
        <taxon>Heterodera</taxon>
    </lineage>
</organism>
<dbReference type="GO" id="GO:0004930">
    <property type="term" value="F:G protein-coupled receptor activity"/>
    <property type="evidence" value="ECO:0007669"/>
    <property type="project" value="UniProtKB-KW"/>
</dbReference>
<dbReference type="AlphaFoldDB" id="A0ABD2JY64"/>
<accession>A0ABD2JY64</accession>
<evidence type="ECO:0000256" key="2">
    <source>
        <dbReference type="ARBA" id="ARBA00022692"/>
    </source>
</evidence>
<evidence type="ECO:0000256" key="6">
    <source>
        <dbReference type="ARBA" id="ARBA00023170"/>
    </source>
</evidence>
<keyword evidence="4" id="KW-0297">G-protein coupled receptor</keyword>
<gene>
    <name evidence="11" type="ORF">niasHS_004124</name>
</gene>
<dbReference type="Gene3D" id="2.60.120.920">
    <property type="match status" value="1"/>
</dbReference>
<feature type="transmembrane region" description="Helical" evidence="8">
    <location>
        <begin position="12"/>
        <end position="33"/>
    </location>
</feature>
<dbReference type="PROSITE" id="PS50188">
    <property type="entry name" value="B302_SPRY"/>
    <property type="match status" value="1"/>
</dbReference>
<dbReference type="SUPFAM" id="SSF81321">
    <property type="entry name" value="Family A G protein-coupled receptor-like"/>
    <property type="match status" value="1"/>
</dbReference>
<feature type="transmembrane region" description="Helical" evidence="8">
    <location>
        <begin position="229"/>
        <end position="247"/>
    </location>
</feature>
<feature type="transmembrane region" description="Helical" evidence="8">
    <location>
        <begin position="119"/>
        <end position="141"/>
    </location>
</feature>
<feature type="domain" description="G-protein coupled receptors family 1 profile" evidence="10">
    <location>
        <begin position="23"/>
        <end position="289"/>
    </location>
</feature>
<keyword evidence="6" id="KW-0675">Receptor</keyword>
<comment type="caution">
    <text evidence="11">The sequence shown here is derived from an EMBL/GenBank/DDBJ whole genome shotgun (WGS) entry which is preliminary data.</text>
</comment>
<reference evidence="11 12" key="1">
    <citation type="submission" date="2024-10" db="EMBL/GenBank/DDBJ databases">
        <authorList>
            <person name="Kim D."/>
        </authorList>
    </citation>
    <scope>NUCLEOTIDE SEQUENCE [LARGE SCALE GENOMIC DNA]</scope>
    <source>
        <strain evidence="11">Taebaek</strain>
    </source>
</reference>
<dbReference type="InterPro" id="IPR013320">
    <property type="entry name" value="ConA-like_dom_sf"/>
</dbReference>
<evidence type="ECO:0000256" key="7">
    <source>
        <dbReference type="ARBA" id="ARBA00023224"/>
    </source>
</evidence>
<dbReference type="Gene3D" id="1.20.1070.10">
    <property type="entry name" value="Rhodopsin 7-helix transmembrane proteins"/>
    <property type="match status" value="1"/>
</dbReference>
<evidence type="ECO:0000259" key="10">
    <source>
        <dbReference type="PROSITE" id="PS50262"/>
    </source>
</evidence>
<dbReference type="Pfam" id="PF00622">
    <property type="entry name" value="SPRY"/>
    <property type="match status" value="1"/>
</dbReference>
<dbReference type="CDD" id="cd12885">
    <property type="entry name" value="SPRY_RanBP_like"/>
    <property type="match status" value="1"/>
</dbReference>
<dbReference type="PRINTS" id="PR00237">
    <property type="entry name" value="GPCRRHODOPSN"/>
</dbReference>
<dbReference type="Proteomes" id="UP001620645">
    <property type="component" value="Unassembled WGS sequence"/>
</dbReference>
<comment type="subcellular location">
    <subcellularLocation>
        <location evidence="1">Membrane</location>
        <topology evidence="1">Multi-pass membrane protein</topology>
    </subcellularLocation>
</comment>
<keyword evidence="12" id="KW-1185">Reference proteome</keyword>
<feature type="transmembrane region" description="Helical" evidence="8">
    <location>
        <begin position="267"/>
        <end position="292"/>
    </location>
</feature>
<evidence type="ECO:0000313" key="11">
    <source>
        <dbReference type="EMBL" id="KAL3095518.1"/>
    </source>
</evidence>